<keyword evidence="2" id="KW-1185">Reference proteome</keyword>
<sequence>MDAKRDMKGLAGDMEEAKALLNAVRKMFSDLEAKATKGEKVMQELAEVNERLGCRDNEIRALRAKVKAAEEVGVSFKKRKEDNPSAPFIADVSSIKKQGSIDFQRSAGMKAALKNTSQKFLSEYIGVFLLLE</sequence>
<organism evidence="1 2">
    <name type="scientific">Cuscuta epithymum</name>
    <dbReference type="NCBI Taxonomy" id="186058"/>
    <lineage>
        <taxon>Eukaryota</taxon>
        <taxon>Viridiplantae</taxon>
        <taxon>Streptophyta</taxon>
        <taxon>Embryophyta</taxon>
        <taxon>Tracheophyta</taxon>
        <taxon>Spermatophyta</taxon>
        <taxon>Magnoliopsida</taxon>
        <taxon>eudicotyledons</taxon>
        <taxon>Gunneridae</taxon>
        <taxon>Pentapetalae</taxon>
        <taxon>asterids</taxon>
        <taxon>lamiids</taxon>
        <taxon>Solanales</taxon>
        <taxon>Convolvulaceae</taxon>
        <taxon>Cuscuteae</taxon>
        <taxon>Cuscuta</taxon>
        <taxon>Cuscuta subgen. Cuscuta</taxon>
    </lineage>
</organism>
<name>A0AAV0EQP3_9ASTE</name>
<dbReference type="Proteomes" id="UP001152523">
    <property type="component" value="Unassembled WGS sequence"/>
</dbReference>
<dbReference type="EMBL" id="CAMAPF010000938">
    <property type="protein sequence ID" value="CAH9125499.1"/>
    <property type="molecule type" value="Genomic_DNA"/>
</dbReference>
<accession>A0AAV0EQP3</accession>
<protein>
    <submittedName>
        <fullName evidence="1">Uncharacterized protein</fullName>
    </submittedName>
</protein>
<reference evidence="1" key="1">
    <citation type="submission" date="2022-07" db="EMBL/GenBank/DDBJ databases">
        <authorList>
            <person name="Macas J."/>
            <person name="Novak P."/>
            <person name="Neumann P."/>
        </authorList>
    </citation>
    <scope>NUCLEOTIDE SEQUENCE</scope>
</reference>
<gene>
    <name evidence="1" type="ORF">CEPIT_LOCUS26810</name>
</gene>
<proteinExistence type="predicted"/>
<evidence type="ECO:0000313" key="1">
    <source>
        <dbReference type="EMBL" id="CAH9125499.1"/>
    </source>
</evidence>
<comment type="caution">
    <text evidence="1">The sequence shown here is derived from an EMBL/GenBank/DDBJ whole genome shotgun (WGS) entry which is preliminary data.</text>
</comment>
<evidence type="ECO:0000313" key="2">
    <source>
        <dbReference type="Proteomes" id="UP001152523"/>
    </source>
</evidence>
<dbReference type="AlphaFoldDB" id="A0AAV0EQP3"/>